<dbReference type="OrthoDB" id="7315676at2"/>
<comment type="similarity">
    <text evidence="1">Belongs to the AcsB/BcsB family.</text>
</comment>
<protein>
    <recommendedName>
        <fullName evidence="1">Cyclic di-GMP-binding protein</fullName>
    </recommendedName>
    <alternativeName>
        <fullName evidence="1">Cellulose synthase regulatory subunit</fullName>
    </alternativeName>
</protein>
<keyword evidence="1" id="KW-0997">Cell inner membrane</keyword>
<keyword evidence="1" id="KW-1003">Cell membrane</keyword>
<feature type="region of interest" description="Disordered" evidence="2">
    <location>
        <begin position="1"/>
        <end position="40"/>
    </location>
</feature>
<dbReference type="Proteomes" id="UP000186406">
    <property type="component" value="Unassembled WGS sequence"/>
</dbReference>
<feature type="compositionally biased region" description="Polar residues" evidence="2">
    <location>
        <begin position="20"/>
        <end position="40"/>
    </location>
</feature>
<comment type="subunit">
    <text evidence="1">Tightly associated with the cellulose synthase catalytic subunit.</text>
</comment>
<comment type="caution">
    <text evidence="1">Lacks conserved residue(s) required for the propagation of feature annotation.</text>
</comment>
<comment type="subcellular location">
    <subcellularLocation>
        <location evidence="1">Cell inner membrane</location>
    </subcellularLocation>
</comment>
<dbReference type="GO" id="GO:0030244">
    <property type="term" value="P:cellulose biosynthetic process"/>
    <property type="evidence" value="ECO:0007669"/>
    <property type="project" value="UniProtKB-KW"/>
</dbReference>
<accession>A0A1M7ZPK0</accession>
<dbReference type="GO" id="GO:0005886">
    <property type="term" value="C:plasma membrane"/>
    <property type="evidence" value="ECO:0007669"/>
    <property type="project" value="UniProtKB-SubCell"/>
</dbReference>
<organism evidence="3 4">
    <name type="scientific">Pseudoxanthobacter soli DSM 19599</name>
    <dbReference type="NCBI Taxonomy" id="1123029"/>
    <lineage>
        <taxon>Bacteria</taxon>
        <taxon>Pseudomonadati</taxon>
        <taxon>Pseudomonadota</taxon>
        <taxon>Alphaproteobacteria</taxon>
        <taxon>Hyphomicrobiales</taxon>
        <taxon>Segnochrobactraceae</taxon>
        <taxon>Pseudoxanthobacter</taxon>
    </lineage>
</organism>
<dbReference type="EMBL" id="FRXO01000008">
    <property type="protein sequence ID" value="SHO66791.1"/>
    <property type="molecule type" value="Genomic_DNA"/>
</dbReference>
<feature type="transmembrane region" description="Helical" evidence="1">
    <location>
        <begin position="60"/>
        <end position="79"/>
    </location>
</feature>
<keyword evidence="1" id="KW-0472">Membrane</keyword>
<keyword evidence="1" id="KW-1133">Transmembrane helix</keyword>
<keyword evidence="1" id="KW-0812">Transmembrane</keyword>
<reference evidence="3 4" key="1">
    <citation type="submission" date="2016-12" db="EMBL/GenBank/DDBJ databases">
        <authorList>
            <person name="Song W.-J."/>
            <person name="Kurnit D.M."/>
        </authorList>
    </citation>
    <scope>NUCLEOTIDE SEQUENCE [LARGE SCALE GENOMIC DNA]</scope>
    <source>
        <strain evidence="3 4">DSM 19599</strain>
    </source>
</reference>
<dbReference type="GO" id="GO:0006011">
    <property type="term" value="P:UDP-alpha-D-glucose metabolic process"/>
    <property type="evidence" value="ECO:0007669"/>
    <property type="project" value="InterPro"/>
</dbReference>
<name>A0A1M7ZPK0_9HYPH</name>
<feature type="transmembrane region" description="Helical" evidence="1">
    <location>
        <begin position="764"/>
        <end position="785"/>
    </location>
</feature>
<keyword evidence="1" id="KW-0135">Cellulose biosynthesis</keyword>
<gene>
    <name evidence="3" type="ORF">SAMN02745172_03450</name>
</gene>
<keyword evidence="1" id="KW-0973">c-di-GMP</keyword>
<dbReference type="Gene3D" id="2.60.120.260">
    <property type="entry name" value="Galactose-binding domain-like"/>
    <property type="match status" value="2"/>
</dbReference>
<evidence type="ECO:0000256" key="1">
    <source>
        <dbReference type="RuleBase" id="RU365021"/>
    </source>
</evidence>
<proteinExistence type="inferred from homology"/>
<evidence type="ECO:0000313" key="4">
    <source>
        <dbReference type="Proteomes" id="UP000186406"/>
    </source>
</evidence>
<dbReference type="AlphaFoldDB" id="A0A1M7ZPK0"/>
<keyword evidence="4" id="KW-1185">Reference proteome</keyword>
<dbReference type="UniPathway" id="UPA00694"/>
<dbReference type="STRING" id="1123029.SAMN02745172_03450"/>
<comment type="pathway">
    <text evidence="1">Glycan metabolism; bacterial cellulose biosynthesis.</text>
</comment>
<dbReference type="Pfam" id="PF03170">
    <property type="entry name" value="BcsB"/>
    <property type="match status" value="1"/>
</dbReference>
<dbReference type="InterPro" id="IPR018513">
    <property type="entry name" value="Cell_synthase_bac"/>
</dbReference>
<comment type="function">
    <text evidence="1">Binds the cellulose synthase activator, bis-(3'-5') cyclic diguanylic acid (c-di-GMP).</text>
</comment>
<sequence>MRRASEPSLLVVSRCPQGSPDATSVQSTQSMGHAPVTSSRQAIARTSVPQSRFRPRLTRLVPAFLALAFAAGALPAWAADADVAAALKSLQSDRPVSRTVTLRDLGFTGPVSLTSVDARRDIYLPVPADMALDQADLSLNAHYLRADGGSTTFVLSLDGYPVAARAPDQESGTFGIDLGVDGAPRKSGFVRLGVSWSSAINAEMCGDNRAIGNVVEIDPSTRFTYRYHPAGVRDLLTAWTALPSAPGVLVAGRSLGADAYDAAWRIGIALERAGKHARFVALPAVGDEVDLGGVEVPAGLSTIPAFAALSAGGTYRLADPAEVGAYLALAGGNLADLAVADASLTANVRTAFDALAAEVEASGPEAKAAFDALRSAADSLTAGPTSPDGIGIASLGGLPVIAVAPAAAGKASALFSSFWRQIATSRSLVVKAVKVPASASGSISLASLGGGARSFDVLASGDWSASFDLSALSANGGSIPATAVIDVAAAPGASASLPVVSIFLNDYLLAAKRLYADGQPERLTADIPEYALQPSNVLRVSFQRQPVSDRCRDTPQAYPVAVLPSSHITLSTSKPSADFLGVVPRLADKARLLIPTAFLADAPASLGTVVRLADAAGLSPEAATLALAEAQSNGAATSAMPDVPFLAVDVDVPVPDDRRVTVSGNQLALASAPGTPLLDIANLDRLGVIQAVSGRVPGLIYRQVGAQGPVLDAPILLSKGDIAIVSDAGKVVEIDSRDPGGSVPPENVGTGWSWSRIWDNRGEWGVPLTAVVVVLILLLFARAAFVRNRRDRG</sequence>
<evidence type="ECO:0000313" key="3">
    <source>
        <dbReference type="EMBL" id="SHO66791.1"/>
    </source>
</evidence>
<evidence type="ECO:0000256" key="2">
    <source>
        <dbReference type="SAM" id="MobiDB-lite"/>
    </source>
</evidence>